<dbReference type="RefSeq" id="WP_203926256.1">
    <property type="nucleotide sequence ID" value="NZ_BOPH01000017.1"/>
</dbReference>
<proteinExistence type="predicted"/>
<accession>A0A8J3ZRN4</accession>
<organism evidence="2 3">
    <name type="scientific">Virgisporangium ochraceum</name>
    <dbReference type="NCBI Taxonomy" id="65505"/>
    <lineage>
        <taxon>Bacteria</taxon>
        <taxon>Bacillati</taxon>
        <taxon>Actinomycetota</taxon>
        <taxon>Actinomycetes</taxon>
        <taxon>Micromonosporales</taxon>
        <taxon>Micromonosporaceae</taxon>
        <taxon>Virgisporangium</taxon>
    </lineage>
</organism>
<dbReference type="AlphaFoldDB" id="A0A8J3ZRN4"/>
<sequence length="278" mass="30076">MNNRRGQNGQQGNNFQLGDYVDVASRIAEFRAKHPDGSLQPLNPDQPYRIETIGGDTFVVYAAVAYRTPDDPRPGIGIAQEAYPGKTPYTRGSELQNAETSAWGRAIVATLAADTRRGVASAEEVRNRRAEREEPHGQGQQSEQAVSEQRMGRARKAIAEATDAEGLEKIGRYVSSLVDAGSLTSDEAAELRTALAARFDAIADPNMITRPQSTRLHLLMGQARITDRDEKLKFCTAVVAREITSTNDLTKAEAKQVMDALEQAAAEPVGAEPVGANA</sequence>
<dbReference type="EMBL" id="BOPH01000017">
    <property type="protein sequence ID" value="GIJ66275.1"/>
    <property type="molecule type" value="Genomic_DNA"/>
</dbReference>
<name>A0A8J3ZRN4_9ACTN</name>
<keyword evidence="3" id="KW-1185">Reference proteome</keyword>
<evidence type="ECO:0000313" key="2">
    <source>
        <dbReference type="EMBL" id="GIJ66275.1"/>
    </source>
</evidence>
<feature type="region of interest" description="Disordered" evidence="1">
    <location>
        <begin position="75"/>
        <end position="96"/>
    </location>
</feature>
<dbReference type="Proteomes" id="UP000635606">
    <property type="component" value="Unassembled WGS sequence"/>
</dbReference>
<gene>
    <name evidence="2" type="ORF">Voc01_011920</name>
</gene>
<feature type="region of interest" description="Disordered" evidence="1">
    <location>
        <begin position="118"/>
        <end position="155"/>
    </location>
</feature>
<evidence type="ECO:0000256" key="1">
    <source>
        <dbReference type="SAM" id="MobiDB-lite"/>
    </source>
</evidence>
<reference evidence="2" key="1">
    <citation type="submission" date="2021-01" db="EMBL/GenBank/DDBJ databases">
        <title>Whole genome shotgun sequence of Virgisporangium ochraceum NBRC 16418.</title>
        <authorList>
            <person name="Komaki H."/>
            <person name="Tamura T."/>
        </authorList>
    </citation>
    <scope>NUCLEOTIDE SEQUENCE</scope>
    <source>
        <strain evidence="2">NBRC 16418</strain>
    </source>
</reference>
<comment type="caution">
    <text evidence="2">The sequence shown here is derived from an EMBL/GenBank/DDBJ whole genome shotgun (WGS) entry which is preliminary data.</text>
</comment>
<protein>
    <submittedName>
        <fullName evidence="2">Uncharacterized protein</fullName>
    </submittedName>
</protein>
<feature type="compositionally biased region" description="Basic and acidic residues" evidence="1">
    <location>
        <begin position="123"/>
        <end position="136"/>
    </location>
</feature>
<evidence type="ECO:0000313" key="3">
    <source>
        <dbReference type="Proteomes" id="UP000635606"/>
    </source>
</evidence>
<feature type="compositionally biased region" description="Polar residues" evidence="1">
    <location>
        <begin position="138"/>
        <end position="147"/>
    </location>
</feature>